<dbReference type="VEuPathDB" id="FungiDB:PITG_20954"/>
<feature type="coiled-coil region" evidence="1">
    <location>
        <begin position="78"/>
        <end position="146"/>
    </location>
</feature>
<dbReference type="EMBL" id="AJ893357">
    <property type="protein sequence ID" value="CAI72322.1"/>
    <property type="molecule type" value="Genomic_DNA"/>
</dbReference>
<organism evidence="2">
    <name type="scientific">Phytophthora infestans</name>
    <name type="common">Potato late blight agent</name>
    <name type="synonym">Botrytis infestans</name>
    <dbReference type="NCBI Taxonomy" id="4787"/>
    <lineage>
        <taxon>Eukaryota</taxon>
        <taxon>Sar</taxon>
        <taxon>Stramenopiles</taxon>
        <taxon>Oomycota</taxon>
        <taxon>Peronosporomycetes</taxon>
        <taxon>Peronosporales</taxon>
        <taxon>Peronosporaceae</taxon>
        <taxon>Phytophthora</taxon>
    </lineage>
</organism>
<accession>Q572F4</accession>
<keyword evidence="1" id="KW-0175">Coiled coil</keyword>
<protein>
    <submittedName>
        <fullName evidence="2">Uncharacterized protein</fullName>
    </submittedName>
</protein>
<name>Q572F4_PHYIN</name>
<proteinExistence type="predicted"/>
<evidence type="ECO:0000313" key="2">
    <source>
        <dbReference type="EMBL" id="CAI72322.1"/>
    </source>
</evidence>
<dbReference type="AlphaFoldDB" id="Q572F4"/>
<gene>
    <name evidence="2" type="ORF">PI49.0300</name>
</gene>
<sequence>MPPVCDKALRVRLHGQDRGVPRGGRSVAMQNCNPICIVLNCIFLAALIGSMPSNLVHRTVINLVKGNKRVKAKNRAMVKTLESALQRARLEIEQLECAAASRPRQIEHKLHLKFLQRKMDSIRNSLSSAESENRRLATAAKNAEKNKCRLEAKVHNQKSCYIILYRALNYLLLTD</sequence>
<reference evidence="2" key="1">
    <citation type="journal article" date="2005" name="Proc. Natl. Acad. Sci. U.S.A.">
        <title>An ancestral oomycete locus contains late blight avirulence gene Avr3a, encoding a protein that is recognized in the host cytoplasm.</title>
        <authorList>
            <person name="Armstrong M.R."/>
            <person name="Whisson S.C."/>
            <person name="Pritchard L."/>
            <person name="Bos J.I.B."/>
            <person name="Venter E."/>
            <person name="Avrova A.O."/>
            <person name="Rehmany A.P."/>
            <person name="Bohme U."/>
            <person name="Brooks K."/>
            <person name="Cherevach I."/>
            <person name="Hamlin N."/>
            <person name="White B."/>
            <person name="Fraser A."/>
            <person name="Lord A."/>
            <person name="Quail M.A."/>
            <person name="Churcher C."/>
            <person name="Hall N."/>
            <person name="Berriman M."/>
            <person name="Kamoun S."/>
            <person name="Beyon J.L."/>
            <person name="Birch P.R.J."/>
        </authorList>
    </citation>
    <scope>NUCLEOTIDE SEQUENCE</scope>
</reference>
<evidence type="ECO:0000256" key="1">
    <source>
        <dbReference type="SAM" id="Coils"/>
    </source>
</evidence>